<dbReference type="HOGENOM" id="CLU_480483_0_0_5"/>
<dbReference type="EMBL" id="CP002156">
    <property type="protein sequence ID" value="ADM09094.1"/>
    <property type="molecule type" value="Genomic_DNA"/>
</dbReference>
<evidence type="ECO:0000313" key="3">
    <source>
        <dbReference type="Proteomes" id="UP000001302"/>
    </source>
</evidence>
<reference evidence="3" key="1">
    <citation type="submission" date="2010-08" db="EMBL/GenBank/DDBJ databases">
        <title>Genome sequence of Parvularcula bermudensis HTCC2503.</title>
        <authorList>
            <person name="Kang D.-M."/>
            <person name="Oh H.-M."/>
            <person name="Cho J.-C."/>
        </authorList>
    </citation>
    <scope>NUCLEOTIDE SEQUENCE [LARGE SCALE GENOMIC DNA]</scope>
    <source>
        <strain evidence="3">ATCC BAA-594 / HTCC2503 / KCTC 12087</strain>
    </source>
</reference>
<name>E0TFS9_PARBH</name>
<protein>
    <recommendedName>
        <fullName evidence="4">Lipoprotein</fullName>
    </recommendedName>
</protein>
<evidence type="ECO:0000313" key="2">
    <source>
        <dbReference type="EMBL" id="ADM09094.1"/>
    </source>
</evidence>
<evidence type="ECO:0008006" key="4">
    <source>
        <dbReference type="Google" id="ProtNLM"/>
    </source>
</evidence>
<reference evidence="2 3" key="2">
    <citation type="journal article" date="2011" name="J. Bacteriol.">
        <title>Complete genome sequence of strain HTCC2503T of Parvularcula bermudensis, the type species of the order "Parvularculales" in the class Alphaproteobacteria.</title>
        <authorList>
            <person name="Oh H.M."/>
            <person name="Kang I."/>
            <person name="Vergin K.L."/>
            <person name="Kang D."/>
            <person name="Rhee K.H."/>
            <person name="Giovannoni S.J."/>
            <person name="Cho J.C."/>
        </authorList>
    </citation>
    <scope>NUCLEOTIDE SEQUENCE [LARGE SCALE GENOMIC DNA]</scope>
    <source>
        <strain evidence="3">ATCC BAA-594 / HTCC2503 / KCTC 12087</strain>
    </source>
</reference>
<feature type="chain" id="PRO_5003140652" description="Lipoprotein" evidence="1">
    <location>
        <begin position="20"/>
        <end position="567"/>
    </location>
</feature>
<keyword evidence="1" id="KW-0732">Signal</keyword>
<dbReference type="Proteomes" id="UP000001302">
    <property type="component" value="Chromosome"/>
</dbReference>
<gene>
    <name evidence="2" type="ordered locus">PB2503_05097</name>
</gene>
<keyword evidence="3" id="KW-1185">Reference proteome</keyword>
<dbReference type="KEGG" id="pbr:PB2503_05097"/>
<dbReference type="AlphaFoldDB" id="E0TFS9"/>
<accession>E0TFS9</accession>
<proteinExistence type="predicted"/>
<evidence type="ECO:0000256" key="1">
    <source>
        <dbReference type="SAM" id="SignalP"/>
    </source>
</evidence>
<organism evidence="2 3">
    <name type="scientific">Parvularcula bermudensis (strain ATCC BAA-594 / HTCC2503 / KCTC 12087)</name>
    <dbReference type="NCBI Taxonomy" id="314260"/>
    <lineage>
        <taxon>Bacteria</taxon>
        <taxon>Pseudomonadati</taxon>
        <taxon>Pseudomonadota</taxon>
        <taxon>Alphaproteobacteria</taxon>
        <taxon>Parvularculales</taxon>
        <taxon>Parvularculaceae</taxon>
        <taxon>Parvularcula</taxon>
    </lineage>
</organism>
<dbReference type="RefSeq" id="WP_013300068.1">
    <property type="nucleotide sequence ID" value="NC_014414.1"/>
</dbReference>
<dbReference type="PROSITE" id="PS51257">
    <property type="entry name" value="PROKAR_LIPOPROTEIN"/>
    <property type="match status" value="1"/>
</dbReference>
<sequence length="567" mass="60868">MSVSPRIGLLIAVSGLALAACGKDDPSSDTGAAGAAIEALGPSPLDSPFVLEDAEPIDLAALLNSAEGIAYDEVTFDQEIGAMVVTNYRPVTDSEFVQFVIGRMEVYGLDPELFARIEAGEPVDETRELFSKVRAFDIESHQTYGAPLYGGEDTSSDEADDPAALANSLTLTMDALELGQVTVGPAAETTATGEQAEYAFELDGLYVKEAAIEMTSKPDDFAFTMTIPDGRIGSYRGGAFGGMSFIGMSYSLKQDQAAVQTSLQSAGIVGRFFEDPFLRRLFLPGEQMTTVELLEWDGLSADNLLPYLKRNEDPPASETDLLSVGGLRGWGIEGFVEGQKAYSVDRVVVEPIDFVHLMPKKIAFETEGGMTYLTAYAEPGTEMATFLEDNELSAVPTENRMAFSYMPDQRRLRLDTTAAIDGIYAVDIALEMTDFDHRQIFGTEGDVQKSAVLDSALKELAVEIKDEHLLDLMALIGANVTQQEPDALRRQASGLLALVAVQGAQVSPRIQTYAQALSTFLAEGGTLSIAMRPEAPVPLSALGGQTPPAPATLLETYNLTVEREAAE</sequence>
<feature type="signal peptide" evidence="1">
    <location>
        <begin position="1"/>
        <end position="19"/>
    </location>
</feature>
<dbReference type="OrthoDB" id="8478569at2"/>